<protein>
    <submittedName>
        <fullName evidence="1">Uncharacterized protein</fullName>
    </submittedName>
</protein>
<dbReference type="RefSeq" id="WP_192963399.1">
    <property type="nucleotide sequence ID" value="NZ_LN713926.1"/>
</dbReference>
<geneLocation type="plasmid" evidence="1">
    <name>pQBR57</name>
</geneLocation>
<reference evidence="1" key="2">
    <citation type="submission" date="2015-06" db="EMBL/GenBank/DDBJ databases">
        <title>Environmentally co-occuring mercury resistance plasmids are genetically and phenotypically diverse and confer variable context-dependent fitness effects.</title>
        <authorList>
            <person name="Hall J.P.J."/>
            <person name="Harrison E."/>
            <person name="Lilley A.K."/>
            <person name="Paterson S."/>
            <person name="Spiers A.J."/>
            <person name="Brockhurst M.A."/>
        </authorList>
    </citation>
    <scope>NUCLEOTIDE SEQUENCE [LARGE SCALE GENOMIC DNA]</scope>
    <source>
        <strain evidence="1">SBW25</strain>
        <plasmid evidence="1">pQBR57</plasmid>
    </source>
</reference>
<dbReference type="AlphaFoldDB" id="A0A0G4E4X1"/>
<gene>
    <name evidence="1" type="ORF">PQBR57_0271</name>
</gene>
<organism evidence="1">
    <name type="scientific">Pseudomonas fluorescens (strain SBW25)</name>
    <dbReference type="NCBI Taxonomy" id="216595"/>
    <lineage>
        <taxon>Bacteria</taxon>
        <taxon>Pseudomonadati</taxon>
        <taxon>Pseudomonadota</taxon>
        <taxon>Gammaproteobacteria</taxon>
        <taxon>Pseudomonadales</taxon>
        <taxon>Pseudomonadaceae</taxon>
        <taxon>Pseudomonas</taxon>
    </lineage>
</organism>
<accession>A0A0G4E4X1</accession>
<proteinExistence type="predicted"/>
<name>A0A0G4E4X1_PSEFS</name>
<keyword evidence="1" id="KW-0614">Plasmid</keyword>
<sequence length="125" mass="13887">MDIEAVIKAAKIGRTRKDAQVDTCSVFAAALYDLLSPNIPCKMVTVVNRGALPWAHAVVEVDGRHYDSIGEFSTPIYKARAKLHPSVNLELAYLADSREECYEPEFDELHGFYLEALRKAACTQA</sequence>
<reference evidence="1" key="1">
    <citation type="submission" date="2014-12" db="EMBL/GenBank/DDBJ databases">
        <authorList>
            <person name="Hall J."/>
        </authorList>
    </citation>
    <scope>NUCLEOTIDE SEQUENCE [LARGE SCALE GENOMIC DNA]</scope>
    <source>
        <strain evidence="1">SBW25</strain>
        <plasmid evidence="1">pQBR57</plasmid>
    </source>
</reference>
<evidence type="ECO:0000313" key="1">
    <source>
        <dbReference type="EMBL" id="CEK42224.1"/>
    </source>
</evidence>
<dbReference type="EMBL" id="LN713926">
    <property type="protein sequence ID" value="CEK42224.1"/>
    <property type="molecule type" value="Genomic_DNA"/>
</dbReference>